<dbReference type="OrthoDB" id="3472909at2"/>
<evidence type="ECO:0000256" key="3">
    <source>
        <dbReference type="SAM" id="MobiDB-lite"/>
    </source>
</evidence>
<evidence type="ECO:0000313" key="6">
    <source>
        <dbReference type="Proteomes" id="UP000261811"/>
    </source>
</evidence>
<dbReference type="RefSeq" id="WP_117360069.1">
    <property type="nucleotide sequence ID" value="NZ_QURH01000799.1"/>
</dbReference>
<evidence type="ECO:0000313" key="5">
    <source>
        <dbReference type="EMBL" id="RFU38452.1"/>
    </source>
</evidence>
<feature type="non-terminal residue" evidence="5">
    <location>
        <position position="211"/>
    </location>
</feature>
<dbReference type="GO" id="GO:0016887">
    <property type="term" value="F:ATP hydrolysis activity"/>
    <property type="evidence" value="ECO:0007669"/>
    <property type="project" value="InterPro"/>
</dbReference>
<feature type="domain" description="ABC transporter" evidence="4">
    <location>
        <begin position="34"/>
        <end position="163"/>
    </location>
</feature>
<dbReference type="SUPFAM" id="SSF52540">
    <property type="entry name" value="P-loop containing nucleoside triphosphate hydrolases"/>
    <property type="match status" value="1"/>
</dbReference>
<dbReference type="AlphaFoldDB" id="A0A372JEP4"/>
<dbReference type="Proteomes" id="UP000261811">
    <property type="component" value="Unassembled WGS sequence"/>
</dbReference>
<accession>A0A372JEP4</accession>
<dbReference type="Pfam" id="PF00005">
    <property type="entry name" value="ABC_tran"/>
    <property type="match status" value="1"/>
</dbReference>
<sequence length="211" mass="21977">MVADASAIVAHGMGVRRGGRWLLRPTALGIAEGLIGVAGPPGAGKTTLLATFATLRRPSVGEIEILGHRTGKTSDLRAVRARIGYLPSGFWRDSNISAAEFVGYAAYYRRARECDARGILRRLELADAADTALALLPPDVRLRVGLAATCVHEPDIVLLDDPFEDLAGPAGEGGRGEFTASLPRVLGRLGAFGRGDDGGTPDGGGGRTPVP</sequence>
<dbReference type="InterPro" id="IPR027417">
    <property type="entry name" value="P-loop_NTPase"/>
</dbReference>
<evidence type="ECO:0000259" key="4">
    <source>
        <dbReference type="Pfam" id="PF00005"/>
    </source>
</evidence>
<protein>
    <submittedName>
        <fullName evidence="5">ATP-binding cassette domain-containing protein</fullName>
    </submittedName>
</protein>
<keyword evidence="5" id="KW-0067">ATP-binding</keyword>
<keyword evidence="6" id="KW-1185">Reference proteome</keyword>
<name>A0A372JEP4_9ACTN</name>
<feature type="region of interest" description="Disordered" evidence="3">
    <location>
        <begin position="191"/>
        <end position="211"/>
    </location>
</feature>
<keyword evidence="5" id="KW-0547">Nucleotide-binding</keyword>
<dbReference type="PANTHER" id="PTHR43335">
    <property type="entry name" value="ABC TRANSPORTER, ATP-BINDING PROTEIN"/>
    <property type="match status" value="1"/>
</dbReference>
<organism evidence="5 6">
    <name type="scientific">Actinomadura logoneensis</name>
    <dbReference type="NCBI Taxonomy" id="2293572"/>
    <lineage>
        <taxon>Bacteria</taxon>
        <taxon>Bacillati</taxon>
        <taxon>Actinomycetota</taxon>
        <taxon>Actinomycetes</taxon>
        <taxon>Streptosporangiales</taxon>
        <taxon>Thermomonosporaceae</taxon>
        <taxon>Actinomadura</taxon>
    </lineage>
</organism>
<proteinExistence type="inferred from homology"/>
<reference evidence="5 6" key="1">
    <citation type="submission" date="2018-08" db="EMBL/GenBank/DDBJ databases">
        <title>Actinomadura jelena sp. nov., a novel Actinomycete isolated from soil in Chad.</title>
        <authorList>
            <person name="Shi L."/>
        </authorList>
    </citation>
    <scope>NUCLEOTIDE SEQUENCE [LARGE SCALE GENOMIC DNA]</scope>
    <source>
        <strain evidence="5 6">NEAU-G17</strain>
    </source>
</reference>
<evidence type="ECO:0000256" key="2">
    <source>
        <dbReference type="ARBA" id="ARBA00022448"/>
    </source>
</evidence>
<dbReference type="PANTHER" id="PTHR43335:SF2">
    <property type="entry name" value="ABC TRANSPORTER, ATP-BINDING PROTEIN"/>
    <property type="match status" value="1"/>
</dbReference>
<comment type="caution">
    <text evidence="5">The sequence shown here is derived from an EMBL/GenBank/DDBJ whole genome shotgun (WGS) entry which is preliminary data.</text>
</comment>
<comment type="similarity">
    <text evidence="1">Belongs to the ABC transporter superfamily.</text>
</comment>
<keyword evidence="2" id="KW-0813">Transport</keyword>
<dbReference type="EMBL" id="QURH01000799">
    <property type="protein sequence ID" value="RFU38452.1"/>
    <property type="molecule type" value="Genomic_DNA"/>
</dbReference>
<dbReference type="Gene3D" id="3.40.50.300">
    <property type="entry name" value="P-loop containing nucleotide triphosphate hydrolases"/>
    <property type="match status" value="1"/>
</dbReference>
<dbReference type="InterPro" id="IPR003439">
    <property type="entry name" value="ABC_transporter-like_ATP-bd"/>
</dbReference>
<evidence type="ECO:0000256" key="1">
    <source>
        <dbReference type="ARBA" id="ARBA00005417"/>
    </source>
</evidence>
<dbReference type="GO" id="GO:0005524">
    <property type="term" value="F:ATP binding"/>
    <property type="evidence" value="ECO:0007669"/>
    <property type="project" value="UniProtKB-KW"/>
</dbReference>
<gene>
    <name evidence="5" type="ORF">DZF91_27635</name>
</gene>